<dbReference type="InterPro" id="IPR025558">
    <property type="entry name" value="DUF4283"/>
</dbReference>
<feature type="region of interest" description="Disordered" evidence="2">
    <location>
        <begin position="293"/>
        <end position="330"/>
    </location>
</feature>
<dbReference type="InterPro" id="IPR025836">
    <property type="entry name" value="Zn_knuckle_CX2CX4HX4C"/>
</dbReference>
<dbReference type="PROSITE" id="PS50158">
    <property type="entry name" value="ZF_CCHC"/>
    <property type="match status" value="1"/>
</dbReference>
<evidence type="ECO:0000259" key="3">
    <source>
        <dbReference type="PROSITE" id="PS50158"/>
    </source>
</evidence>
<feature type="compositionally biased region" description="Low complexity" evidence="2">
    <location>
        <begin position="315"/>
        <end position="326"/>
    </location>
</feature>
<dbReference type="InterPro" id="IPR001878">
    <property type="entry name" value="Znf_CCHC"/>
</dbReference>
<keyword evidence="1" id="KW-0479">Metal-binding</keyword>
<name>A0A5C7HLK8_9ROSI</name>
<dbReference type="EMBL" id="VAHF01000008">
    <property type="protein sequence ID" value="TXG57156.1"/>
    <property type="molecule type" value="Genomic_DNA"/>
</dbReference>
<protein>
    <recommendedName>
        <fullName evidence="3">CCHC-type domain-containing protein</fullName>
    </recommendedName>
</protein>
<keyword evidence="1" id="KW-0863">Zinc-finger</keyword>
<dbReference type="GO" id="GO:0003676">
    <property type="term" value="F:nucleic acid binding"/>
    <property type="evidence" value="ECO:0007669"/>
    <property type="project" value="InterPro"/>
</dbReference>
<evidence type="ECO:0000313" key="5">
    <source>
        <dbReference type="Proteomes" id="UP000323000"/>
    </source>
</evidence>
<dbReference type="Pfam" id="PF14392">
    <property type="entry name" value="zf-CCHC_4"/>
    <property type="match status" value="1"/>
</dbReference>
<keyword evidence="1" id="KW-0862">Zinc</keyword>
<evidence type="ECO:0000256" key="2">
    <source>
        <dbReference type="SAM" id="MobiDB-lite"/>
    </source>
</evidence>
<dbReference type="OrthoDB" id="1112708at2759"/>
<feature type="compositionally biased region" description="Polar residues" evidence="2">
    <location>
        <begin position="304"/>
        <end position="313"/>
    </location>
</feature>
<dbReference type="PANTHER" id="PTHR31286:SF167">
    <property type="entry name" value="OS09G0268800 PROTEIN"/>
    <property type="match status" value="1"/>
</dbReference>
<evidence type="ECO:0000313" key="4">
    <source>
        <dbReference type="EMBL" id="TXG57156.1"/>
    </source>
</evidence>
<dbReference type="InterPro" id="IPR040256">
    <property type="entry name" value="At4g02000-like"/>
</dbReference>
<keyword evidence="5" id="KW-1185">Reference proteome</keyword>
<reference evidence="5" key="1">
    <citation type="journal article" date="2019" name="Gigascience">
        <title>De novo genome assembly of the endangered Acer yangbiense, a plant species with extremely small populations endemic to Yunnan Province, China.</title>
        <authorList>
            <person name="Yang J."/>
            <person name="Wariss H.M."/>
            <person name="Tao L."/>
            <person name="Zhang R."/>
            <person name="Yun Q."/>
            <person name="Hollingsworth P."/>
            <person name="Dao Z."/>
            <person name="Luo G."/>
            <person name="Guo H."/>
            <person name="Ma Y."/>
            <person name="Sun W."/>
        </authorList>
    </citation>
    <scope>NUCLEOTIDE SEQUENCE [LARGE SCALE GENOMIC DNA]</scope>
    <source>
        <strain evidence="5">cv. Malutang</strain>
    </source>
</reference>
<dbReference type="AlphaFoldDB" id="A0A5C7HLK8"/>
<feature type="domain" description="CCHC-type" evidence="3">
    <location>
        <begin position="209"/>
        <end position="224"/>
    </location>
</feature>
<comment type="caution">
    <text evidence="4">The sequence shown here is derived from an EMBL/GenBank/DDBJ whole genome shotgun (WGS) entry which is preliminary data.</text>
</comment>
<sequence length="691" mass="78533">MAEPEIAQLYENLSIADEDGEVHDIPAGEIREEEVAVGLCLVGKILSSKKVNREAFIHLIEQLWSQFSRVEIESVGVNVFMFKFNNKEERNRIWQRGPWYFDKSLMVLVRLEGMGNISQLRFNSVEMWIQNYDVPIICMNRRLAKWMAEQIGRVIDIPTESKDCWGKFLKVKVQIDITKPLKQWLWLRMEQSSEIVMVSLKYERLPEFCYVCGRIGHASKECEDKEAKQEALQGVSTKFGSWIRATRLDWQKMSIMKPIDGRSQNQSRLEERSEGKGIDFQIIRAGSKQCEENAGVLQEGRSGSVETVSTKGKQSYKGNGSSSTSKSKFHLAGKRSGLGKYKKSVPMDSKQRGTLSSSLKRWEVQFGKRKLCIGSAMESGSNKKGKVSETKLAGRKAVTVSDTFGNYEAFLVDCRGSSGGLMLLWKNVLQVKVLSFSVGHIDARIILEDKYMWRFSVVYGDPFPSNRVNSWELLGRLRFHSSDHRPILLRFDQNRQLIKSRFSGFHFEPYWLKEVDIGRVIGEAWQGRGPSISSQDFIGKLTYCASRLLEVQQLLADEVFMFVSSFLSDEDLGRDDKGLVVAAWSNQLPGKFTAEMGELITLREGLQLAHFYNMKVDFAEVISPKVVSILNDSIPLVGESKFIMNDIKMLVSVVGITKCLAVSKYGNSLALNLANSAFVSCREWLWLDFWS</sequence>
<proteinExistence type="predicted"/>
<organism evidence="4 5">
    <name type="scientific">Acer yangbiense</name>
    <dbReference type="NCBI Taxonomy" id="1000413"/>
    <lineage>
        <taxon>Eukaryota</taxon>
        <taxon>Viridiplantae</taxon>
        <taxon>Streptophyta</taxon>
        <taxon>Embryophyta</taxon>
        <taxon>Tracheophyta</taxon>
        <taxon>Spermatophyta</taxon>
        <taxon>Magnoliopsida</taxon>
        <taxon>eudicotyledons</taxon>
        <taxon>Gunneridae</taxon>
        <taxon>Pentapetalae</taxon>
        <taxon>rosids</taxon>
        <taxon>malvids</taxon>
        <taxon>Sapindales</taxon>
        <taxon>Sapindaceae</taxon>
        <taxon>Hippocastanoideae</taxon>
        <taxon>Acereae</taxon>
        <taxon>Acer</taxon>
    </lineage>
</organism>
<dbReference type="Pfam" id="PF14111">
    <property type="entry name" value="DUF4283"/>
    <property type="match status" value="1"/>
</dbReference>
<dbReference type="GO" id="GO:0008270">
    <property type="term" value="F:zinc ion binding"/>
    <property type="evidence" value="ECO:0007669"/>
    <property type="project" value="UniProtKB-KW"/>
</dbReference>
<accession>A0A5C7HLK8</accession>
<dbReference type="PANTHER" id="PTHR31286">
    <property type="entry name" value="GLYCINE-RICH CELL WALL STRUCTURAL PROTEIN 1.8-LIKE"/>
    <property type="match status" value="1"/>
</dbReference>
<gene>
    <name evidence="4" type="ORF">EZV62_018469</name>
</gene>
<evidence type="ECO:0000256" key="1">
    <source>
        <dbReference type="PROSITE-ProRule" id="PRU00047"/>
    </source>
</evidence>
<dbReference type="Proteomes" id="UP000323000">
    <property type="component" value="Chromosome 8"/>
</dbReference>